<organism evidence="1 2">
    <name type="scientific">Euplotes crassus</name>
    <dbReference type="NCBI Taxonomy" id="5936"/>
    <lineage>
        <taxon>Eukaryota</taxon>
        <taxon>Sar</taxon>
        <taxon>Alveolata</taxon>
        <taxon>Ciliophora</taxon>
        <taxon>Intramacronucleata</taxon>
        <taxon>Spirotrichea</taxon>
        <taxon>Hypotrichia</taxon>
        <taxon>Euplotida</taxon>
        <taxon>Euplotidae</taxon>
        <taxon>Moneuplotes</taxon>
    </lineage>
</organism>
<evidence type="ECO:0000313" key="2">
    <source>
        <dbReference type="Proteomes" id="UP001295684"/>
    </source>
</evidence>
<comment type="caution">
    <text evidence="1">The sequence shown here is derived from an EMBL/GenBank/DDBJ whole genome shotgun (WGS) entry which is preliminary data.</text>
</comment>
<dbReference type="AlphaFoldDB" id="A0AAD1UGH0"/>
<proteinExistence type="predicted"/>
<keyword evidence="2" id="KW-1185">Reference proteome</keyword>
<dbReference type="Proteomes" id="UP001295684">
    <property type="component" value="Unassembled WGS sequence"/>
</dbReference>
<reference evidence="1" key="1">
    <citation type="submission" date="2023-07" db="EMBL/GenBank/DDBJ databases">
        <authorList>
            <consortium name="AG Swart"/>
            <person name="Singh M."/>
            <person name="Singh A."/>
            <person name="Seah K."/>
            <person name="Emmerich C."/>
        </authorList>
    </citation>
    <scope>NUCLEOTIDE SEQUENCE</scope>
    <source>
        <strain evidence="1">DP1</strain>
    </source>
</reference>
<evidence type="ECO:0000313" key="1">
    <source>
        <dbReference type="EMBL" id="CAI2366410.1"/>
    </source>
</evidence>
<protein>
    <submittedName>
        <fullName evidence="1">Uncharacterized protein</fullName>
    </submittedName>
</protein>
<name>A0AAD1UGH0_EUPCR</name>
<gene>
    <name evidence="1" type="ORF">ECRASSUSDP1_LOCUS7683</name>
</gene>
<sequence>MKARLNFSNSQSNQLAVIEEADEAFVTEAANNCQIQRKNKSSLILSQEGSLPKPKDTTKVCLTKYRIKLNLKKALSNEQPILHPEMSRTFYAKKEAPESIIKAQQSISKNTNYACNINSINYESDNPMKGNLRNTKCPKSKLRDLEPRNSKVKEQKQEHCRFASSQGFNSLSSGDSQVYKIQSSSFVDTKDVDYYQNSVEDANRIHTTSSIPSNIIAKRRSIIVSRSEVGKKRSKRAFGASNGFQILKHLNMKEDLVKNSGKLQREFLKNRRKSVNGNKSQSLKEFEFETGQPRNKSLASFSVERSSNHLGNDSSFKLNRKKKIKVNTAYGTSFVCNRTFEDNSTAEDEEESRDFLLIKNTGSLIRFRTDSTGFPCNRRLNKYDILLKGKRQ</sequence>
<dbReference type="EMBL" id="CAMPGE010007494">
    <property type="protein sequence ID" value="CAI2366410.1"/>
    <property type="molecule type" value="Genomic_DNA"/>
</dbReference>
<accession>A0AAD1UGH0</accession>